<proteinExistence type="predicted"/>
<feature type="region of interest" description="Disordered" evidence="1">
    <location>
        <begin position="50"/>
        <end position="71"/>
    </location>
</feature>
<evidence type="ECO:0000313" key="3">
    <source>
        <dbReference type="Proteomes" id="UP001341840"/>
    </source>
</evidence>
<accession>A0ABU6VBQ4</accession>
<dbReference type="Proteomes" id="UP001341840">
    <property type="component" value="Unassembled WGS sequence"/>
</dbReference>
<comment type="caution">
    <text evidence="2">The sequence shown here is derived from an EMBL/GenBank/DDBJ whole genome shotgun (WGS) entry which is preliminary data.</text>
</comment>
<keyword evidence="3" id="KW-1185">Reference proteome</keyword>
<evidence type="ECO:0000256" key="1">
    <source>
        <dbReference type="SAM" id="MobiDB-lite"/>
    </source>
</evidence>
<gene>
    <name evidence="2" type="ORF">PIB30_023377</name>
</gene>
<name>A0ABU6VBQ4_9FABA</name>
<sequence>MYTAGGPKKHGMKFDGVKEIRCEMEKEDDEDSCNEKVVVVEEVRKEAAKKSWVGETQTTWNGESEEDKAGIQENRLEKMGEVKKSWLSPTKTQSIEDDTRNDEVIWERELKVGSGYKLYVEGDDGLREVAKTTWHVGKGANLVADYDRKAVKYLKDKAREDTAKR</sequence>
<protein>
    <submittedName>
        <fullName evidence="2">Uncharacterized protein</fullName>
    </submittedName>
</protein>
<reference evidence="2 3" key="1">
    <citation type="journal article" date="2023" name="Plants (Basel)">
        <title>Bridging the Gap: Combining Genomics and Transcriptomics Approaches to Understand Stylosanthes scabra, an Orphan Legume from the Brazilian Caatinga.</title>
        <authorList>
            <person name="Ferreira-Neto J.R.C."/>
            <person name="da Silva M.D."/>
            <person name="Binneck E."/>
            <person name="de Melo N.F."/>
            <person name="da Silva R.H."/>
            <person name="de Melo A.L.T.M."/>
            <person name="Pandolfi V."/>
            <person name="Bustamante F.O."/>
            <person name="Brasileiro-Vidal A.C."/>
            <person name="Benko-Iseppon A.M."/>
        </authorList>
    </citation>
    <scope>NUCLEOTIDE SEQUENCE [LARGE SCALE GENOMIC DNA]</scope>
    <source>
        <tissue evidence="2">Leaves</tissue>
    </source>
</reference>
<dbReference type="EMBL" id="JASCZI010151116">
    <property type="protein sequence ID" value="MED6169661.1"/>
    <property type="molecule type" value="Genomic_DNA"/>
</dbReference>
<evidence type="ECO:0000313" key="2">
    <source>
        <dbReference type="EMBL" id="MED6169661.1"/>
    </source>
</evidence>
<organism evidence="2 3">
    <name type="scientific">Stylosanthes scabra</name>
    <dbReference type="NCBI Taxonomy" id="79078"/>
    <lineage>
        <taxon>Eukaryota</taxon>
        <taxon>Viridiplantae</taxon>
        <taxon>Streptophyta</taxon>
        <taxon>Embryophyta</taxon>
        <taxon>Tracheophyta</taxon>
        <taxon>Spermatophyta</taxon>
        <taxon>Magnoliopsida</taxon>
        <taxon>eudicotyledons</taxon>
        <taxon>Gunneridae</taxon>
        <taxon>Pentapetalae</taxon>
        <taxon>rosids</taxon>
        <taxon>fabids</taxon>
        <taxon>Fabales</taxon>
        <taxon>Fabaceae</taxon>
        <taxon>Papilionoideae</taxon>
        <taxon>50 kb inversion clade</taxon>
        <taxon>dalbergioids sensu lato</taxon>
        <taxon>Dalbergieae</taxon>
        <taxon>Pterocarpus clade</taxon>
        <taxon>Stylosanthes</taxon>
    </lineage>
</organism>